<dbReference type="SUPFAM" id="SSF53756">
    <property type="entry name" value="UDP-Glycosyltransferase/glycogen phosphorylase"/>
    <property type="match status" value="1"/>
</dbReference>
<evidence type="ECO:0000259" key="4">
    <source>
        <dbReference type="Pfam" id="PF13439"/>
    </source>
</evidence>
<organism evidence="5 6">
    <name type="scientific">Mycobacterium yunnanensis</name>
    <dbReference type="NCBI Taxonomy" id="368477"/>
    <lineage>
        <taxon>Bacteria</taxon>
        <taxon>Bacillati</taxon>
        <taxon>Actinomycetota</taxon>
        <taxon>Actinomycetes</taxon>
        <taxon>Mycobacteriales</taxon>
        <taxon>Mycobacteriaceae</taxon>
        <taxon>Mycobacterium</taxon>
    </lineage>
</organism>
<dbReference type="Pfam" id="PF13439">
    <property type="entry name" value="Glyco_transf_4"/>
    <property type="match status" value="1"/>
</dbReference>
<evidence type="ECO:0000313" key="5">
    <source>
        <dbReference type="EMBL" id="MCV7420326.1"/>
    </source>
</evidence>
<proteinExistence type="predicted"/>
<evidence type="ECO:0000259" key="3">
    <source>
        <dbReference type="Pfam" id="PF00534"/>
    </source>
</evidence>
<comment type="caution">
    <text evidence="5">The sequence shown here is derived from an EMBL/GenBank/DDBJ whole genome shotgun (WGS) entry which is preliminary data.</text>
</comment>
<dbReference type="EMBL" id="JACKVK010000005">
    <property type="protein sequence ID" value="MCV7420326.1"/>
    <property type="molecule type" value="Genomic_DNA"/>
</dbReference>
<reference evidence="5" key="1">
    <citation type="submission" date="2020-07" db="EMBL/GenBank/DDBJ databases">
        <authorList>
            <person name="Pettersson B.M.F."/>
            <person name="Behra P.R.K."/>
            <person name="Ramesh M."/>
            <person name="Das S."/>
            <person name="Dasgupta S."/>
            <person name="Kirsebom L.A."/>
        </authorList>
    </citation>
    <scope>NUCLEOTIDE SEQUENCE</scope>
    <source>
        <strain evidence="5">DSM 44838</strain>
    </source>
</reference>
<dbReference type="InterPro" id="IPR001296">
    <property type="entry name" value="Glyco_trans_1"/>
</dbReference>
<feature type="domain" description="Glycosyltransferase subfamily 4-like N-terminal" evidence="4">
    <location>
        <begin position="1"/>
        <end position="158"/>
    </location>
</feature>
<dbReference type="InterPro" id="IPR028098">
    <property type="entry name" value="Glyco_trans_4-like_N"/>
</dbReference>
<accession>A0A9X2YZI2</accession>
<keyword evidence="6" id="KW-1185">Reference proteome</keyword>
<reference evidence="5" key="2">
    <citation type="journal article" date="2022" name="BMC Genomics">
        <title>Comparative genome analysis of mycobacteria focusing on tRNA and non-coding RNA.</title>
        <authorList>
            <person name="Behra P.R.K."/>
            <person name="Pettersson B.M.F."/>
            <person name="Ramesh M."/>
            <person name="Das S."/>
            <person name="Dasgupta S."/>
            <person name="Kirsebom L.A."/>
        </authorList>
    </citation>
    <scope>NUCLEOTIDE SEQUENCE</scope>
    <source>
        <strain evidence="5">DSM 44838</strain>
    </source>
</reference>
<dbReference type="GO" id="GO:0016757">
    <property type="term" value="F:glycosyltransferase activity"/>
    <property type="evidence" value="ECO:0007669"/>
    <property type="project" value="UniProtKB-KW"/>
</dbReference>
<gene>
    <name evidence="5" type="ORF">H7K45_07225</name>
</gene>
<evidence type="ECO:0000256" key="1">
    <source>
        <dbReference type="ARBA" id="ARBA00022676"/>
    </source>
</evidence>
<dbReference type="Proteomes" id="UP001141629">
    <property type="component" value="Unassembled WGS sequence"/>
</dbReference>
<name>A0A9X2YZI2_9MYCO</name>
<dbReference type="AlphaFoldDB" id="A0A9X2YZI2"/>
<sequence length="363" mass="38609">MEAHVWHLARSLSHEGHQVTLFAAAESDLGSQPGPEVRPLYRSAAAARRRPLPGAVPESDHLAYLDVMQELVDDGGDGFDVIHNHCLNPVPLLLAPGLRTPMLTTLHTPPVPRLEAAIGTTGGAGSAFAAVSGYTAESWRHVVTDRMHVVPNGVEPSRWPAGPGGDYLVWSGRVTPEKGTHLAVAAAALTGRHLVIAGPIGNAEYFHEAVEPLLSERVRYAGHLDQRRLASLVGGAAAALVTPRWDEPYCLVAAEAATCGTPVVAFGRGGIPEVIDAQSGRLVAPDDVAGMAAAVPEAITLSRDAVRHSAVMRCSARAMVSRYLEIYGNLIDERTSANHDWLLRTSPRTRAPLASDEHLRTSA</sequence>
<feature type="domain" description="Glycosyl transferase family 1" evidence="3">
    <location>
        <begin position="166"/>
        <end position="302"/>
    </location>
</feature>
<evidence type="ECO:0000313" key="6">
    <source>
        <dbReference type="Proteomes" id="UP001141629"/>
    </source>
</evidence>
<keyword evidence="2" id="KW-0808">Transferase</keyword>
<keyword evidence="1" id="KW-0328">Glycosyltransferase</keyword>
<dbReference type="Gene3D" id="3.40.50.2000">
    <property type="entry name" value="Glycogen Phosphorylase B"/>
    <property type="match status" value="2"/>
</dbReference>
<evidence type="ECO:0000256" key="2">
    <source>
        <dbReference type="ARBA" id="ARBA00022679"/>
    </source>
</evidence>
<dbReference type="PANTHER" id="PTHR12526">
    <property type="entry name" value="GLYCOSYLTRANSFERASE"/>
    <property type="match status" value="1"/>
</dbReference>
<dbReference type="PANTHER" id="PTHR12526:SF595">
    <property type="entry name" value="BLL5217 PROTEIN"/>
    <property type="match status" value="1"/>
</dbReference>
<protein>
    <submittedName>
        <fullName evidence="5">Glycosyltransferase</fullName>
    </submittedName>
</protein>
<dbReference type="Pfam" id="PF00534">
    <property type="entry name" value="Glycos_transf_1"/>
    <property type="match status" value="1"/>
</dbReference>